<keyword evidence="3" id="KW-0597">Phosphoprotein</keyword>
<dbReference type="Gene3D" id="1.20.5.1930">
    <property type="match status" value="1"/>
</dbReference>
<evidence type="ECO:0000256" key="9">
    <source>
        <dbReference type="SAM" id="MobiDB-lite"/>
    </source>
</evidence>
<feature type="transmembrane region" description="Helical" evidence="10">
    <location>
        <begin position="50"/>
        <end position="83"/>
    </location>
</feature>
<evidence type="ECO:0000313" key="12">
    <source>
        <dbReference type="EMBL" id="GAA4778484.1"/>
    </source>
</evidence>
<dbReference type="Proteomes" id="UP001500928">
    <property type="component" value="Unassembled WGS sequence"/>
</dbReference>
<feature type="region of interest" description="Disordered" evidence="9">
    <location>
        <begin position="13"/>
        <end position="39"/>
    </location>
</feature>
<dbReference type="Gene3D" id="3.30.565.10">
    <property type="entry name" value="Histidine kinase-like ATPase, C-terminal domain"/>
    <property type="match status" value="1"/>
</dbReference>
<sequence length="413" mass="41500">MCAGAGGARLGGVEPRGEPVAGTVPRGLPTVGVPAPADGSGWRRGARPLMWLLLAAASLWPLTGAALGAAGLVLAGAVTAVAADRDPDVVSGRGAARRVALLAVTALSGLAAVLVEPRGLGYASAFVAATMIARLVGDRRVVALFAAVLTVLVAAVVLAVSASPWALLAAVGVPLLASRAWSRAEFHREHVRVVALLAERDALRGAEIAAAAASSAAEERARIARDLHDVLAHTLSGLSLHLQGIRAVLARRSAEDDPVIAQVDRAADLARTGLAEAKEAVAALRAPHASAADVERLAREHGASLTVHGDLDACPAPWREAAVATVREGLTNAGRHAPGATAAVTVDARDGLVVRVADEGRAAGATGPADVGGGQGLAGLAERAALLGGSLDSGHDGSGWQVTLRVLAPERVP</sequence>
<keyword evidence="6" id="KW-0418">Kinase</keyword>
<feature type="transmembrane region" description="Helical" evidence="10">
    <location>
        <begin position="95"/>
        <end position="114"/>
    </location>
</feature>
<dbReference type="PANTHER" id="PTHR24421:SF10">
    <property type="entry name" value="NITRATE_NITRITE SENSOR PROTEIN NARQ"/>
    <property type="match status" value="1"/>
</dbReference>
<dbReference type="InterPro" id="IPR011712">
    <property type="entry name" value="Sig_transdc_His_kin_sub3_dim/P"/>
</dbReference>
<accession>A0ABP9AD49</accession>
<evidence type="ECO:0000256" key="10">
    <source>
        <dbReference type="SAM" id="Phobius"/>
    </source>
</evidence>
<keyword evidence="10" id="KW-0812">Transmembrane</keyword>
<evidence type="ECO:0000256" key="6">
    <source>
        <dbReference type="ARBA" id="ARBA00022777"/>
    </source>
</evidence>
<keyword evidence="13" id="KW-1185">Reference proteome</keyword>
<reference evidence="13" key="1">
    <citation type="journal article" date="2019" name="Int. J. Syst. Evol. Microbiol.">
        <title>The Global Catalogue of Microorganisms (GCM) 10K type strain sequencing project: providing services to taxonomists for standard genome sequencing and annotation.</title>
        <authorList>
            <consortium name="The Broad Institute Genomics Platform"/>
            <consortium name="The Broad Institute Genome Sequencing Center for Infectious Disease"/>
            <person name="Wu L."/>
            <person name="Ma J."/>
        </authorList>
    </citation>
    <scope>NUCLEOTIDE SEQUENCE [LARGE SCALE GENOMIC DNA]</scope>
    <source>
        <strain evidence="13">JCM 17979</strain>
    </source>
</reference>
<evidence type="ECO:0000256" key="5">
    <source>
        <dbReference type="ARBA" id="ARBA00022741"/>
    </source>
</evidence>
<dbReference type="SUPFAM" id="SSF55874">
    <property type="entry name" value="ATPase domain of HSP90 chaperone/DNA topoisomerase II/histidine kinase"/>
    <property type="match status" value="1"/>
</dbReference>
<protein>
    <recommendedName>
        <fullName evidence="2">histidine kinase</fullName>
        <ecNumber evidence="2">2.7.13.3</ecNumber>
    </recommendedName>
</protein>
<keyword evidence="4" id="KW-0808">Transferase</keyword>
<name>A0ABP9AD49_9PSEU</name>
<keyword evidence="7" id="KW-0067">ATP-binding</keyword>
<comment type="caution">
    <text evidence="12">The sequence shown here is derived from an EMBL/GenBank/DDBJ whole genome shotgun (WGS) entry which is preliminary data.</text>
</comment>
<evidence type="ECO:0000256" key="3">
    <source>
        <dbReference type="ARBA" id="ARBA00022553"/>
    </source>
</evidence>
<dbReference type="EMBL" id="BAABHO010000005">
    <property type="protein sequence ID" value="GAA4778484.1"/>
    <property type="molecule type" value="Genomic_DNA"/>
</dbReference>
<gene>
    <name evidence="12" type="ORF">GCM10023200_09330</name>
</gene>
<dbReference type="EC" id="2.7.13.3" evidence="2"/>
<evidence type="ECO:0000256" key="2">
    <source>
        <dbReference type="ARBA" id="ARBA00012438"/>
    </source>
</evidence>
<evidence type="ECO:0000313" key="13">
    <source>
        <dbReference type="Proteomes" id="UP001500928"/>
    </source>
</evidence>
<evidence type="ECO:0000256" key="4">
    <source>
        <dbReference type="ARBA" id="ARBA00022679"/>
    </source>
</evidence>
<evidence type="ECO:0000256" key="7">
    <source>
        <dbReference type="ARBA" id="ARBA00022840"/>
    </source>
</evidence>
<organism evidence="12 13">
    <name type="scientific">Actinomycetospora chlora</name>
    <dbReference type="NCBI Taxonomy" id="663608"/>
    <lineage>
        <taxon>Bacteria</taxon>
        <taxon>Bacillati</taxon>
        <taxon>Actinomycetota</taxon>
        <taxon>Actinomycetes</taxon>
        <taxon>Pseudonocardiales</taxon>
        <taxon>Pseudonocardiaceae</taxon>
        <taxon>Actinomycetospora</taxon>
    </lineage>
</organism>
<keyword evidence="5" id="KW-0547">Nucleotide-binding</keyword>
<feature type="domain" description="Signal transduction histidine kinase subgroup 3 dimerisation and phosphoacceptor" evidence="11">
    <location>
        <begin position="219"/>
        <end position="288"/>
    </location>
</feature>
<evidence type="ECO:0000256" key="1">
    <source>
        <dbReference type="ARBA" id="ARBA00000085"/>
    </source>
</evidence>
<feature type="transmembrane region" description="Helical" evidence="10">
    <location>
        <begin position="120"/>
        <end position="136"/>
    </location>
</feature>
<evidence type="ECO:0000256" key="8">
    <source>
        <dbReference type="ARBA" id="ARBA00023012"/>
    </source>
</evidence>
<feature type="transmembrane region" description="Helical" evidence="10">
    <location>
        <begin position="141"/>
        <end position="159"/>
    </location>
</feature>
<dbReference type="PANTHER" id="PTHR24421">
    <property type="entry name" value="NITRATE/NITRITE SENSOR PROTEIN NARX-RELATED"/>
    <property type="match status" value="1"/>
</dbReference>
<comment type="catalytic activity">
    <reaction evidence="1">
        <text>ATP + protein L-histidine = ADP + protein N-phospho-L-histidine.</text>
        <dbReference type="EC" id="2.7.13.3"/>
    </reaction>
</comment>
<keyword evidence="8" id="KW-0902">Two-component regulatory system</keyword>
<dbReference type="InterPro" id="IPR050482">
    <property type="entry name" value="Sensor_HK_TwoCompSys"/>
</dbReference>
<keyword evidence="10" id="KW-1133">Transmembrane helix</keyword>
<evidence type="ECO:0000259" key="11">
    <source>
        <dbReference type="Pfam" id="PF07730"/>
    </source>
</evidence>
<keyword evidence="10" id="KW-0472">Membrane</keyword>
<dbReference type="InterPro" id="IPR036890">
    <property type="entry name" value="HATPase_C_sf"/>
</dbReference>
<dbReference type="Pfam" id="PF07730">
    <property type="entry name" value="HisKA_3"/>
    <property type="match status" value="1"/>
</dbReference>
<proteinExistence type="predicted"/>